<dbReference type="InParanoid" id="A0A409XTM4"/>
<name>A0A409XTM4_PSICY</name>
<keyword evidence="2" id="KW-1185">Reference proteome</keyword>
<protein>
    <submittedName>
        <fullName evidence="1">Uncharacterized protein</fullName>
    </submittedName>
</protein>
<gene>
    <name evidence="1" type="ORF">CVT25_010078</name>
</gene>
<dbReference type="AlphaFoldDB" id="A0A409XTM4"/>
<evidence type="ECO:0000313" key="1">
    <source>
        <dbReference type="EMBL" id="PPQ94080.1"/>
    </source>
</evidence>
<feature type="non-terminal residue" evidence="1">
    <location>
        <position position="1"/>
    </location>
</feature>
<comment type="caution">
    <text evidence="1">The sequence shown here is derived from an EMBL/GenBank/DDBJ whole genome shotgun (WGS) entry which is preliminary data.</text>
</comment>
<organism evidence="1 2">
    <name type="scientific">Psilocybe cyanescens</name>
    <dbReference type="NCBI Taxonomy" id="93625"/>
    <lineage>
        <taxon>Eukaryota</taxon>
        <taxon>Fungi</taxon>
        <taxon>Dikarya</taxon>
        <taxon>Basidiomycota</taxon>
        <taxon>Agaricomycotina</taxon>
        <taxon>Agaricomycetes</taxon>
        <taxon>Agaricomycetidae</taxon>
        <taxon>Agaricales</taxon>
        <taxon>Agaricineae</taxon>
        <taxon>Strophariaceae</taxon>
        <taxon>Psilocybe</taxon>
    </lineage>
</organism>
<dbReference type="OrthoDB" id="2676448at2759"/>
<feature type="non-terminal residue" evidence="1">
    <location>
        <position position="359"/>
    </location>
</feature>
<dbReference type="EMBL" id="NHYD01000471">
    <property type="protein sequence ID" value="PPQ94080.1"/>
    <property type="molecule type" value="Genomic_DNA"/>
</dbReference>
<sequence length="359" mass="42898">CLKTTNADYERYLQEERQYLKGLRTEPEEILFTVEYMELLTKLKELRYESEVADSEYKKLDYYIIHRGIMKNNIKNIRTRYRTAYAHWEACHALVCRFEEEHKIVIRWTPDMQEYKDALVVMSERKYRRALDELEQLVVQRLFEMTKLGMNSVKEHKIVIRWTPDMQEYKDALVVMSERKYRRALDELERLVVQRLFEMTKLGMNGVGYRLRDKIGRSLKTRSDAIATALKNYNEVASLINPPREPLTWTTVIQAATIADFDLLRDARKDIHDMPWAEPPHHQAMNLYFGIKQAHEEIGRLNIEVHRLLTFMIDEHIDYYYAILRNLIVNPTLAAALSHEWQRRDEINTRIAHKLFQTS</sequence>
<accession>A0A409XTM4</accession>
<dbReference type="Proteomes" id="UP000283269">
    <property type="component" value="Unassembled WGS sequence"/>
</dbReference>
<proteinExistence type="predicted"/>
<reference evidence="1 2" key="1">
    <citation type="journal article" date="2018" name="Evol. Lett.">
        <title>Horizontal gene cluster transfer increased hallucinogenic mushroom diversity.</title>
        <authorList>
            <person name="Reynolds H.T."/>
            <person name="Vijayakumar V."/>
            <person name="Gluck-Thaler E."/>
            <person name="Korotkin H.B."/>
            <person name="Matheny P.B."/>
            <person name="Slot J.C."/>
        </authorList>
    </citation>
    <scope>NUCLEOTIDE SEQUENCE [LARGE SCALE GENOMIC DNA]</scope>
    <source>
        <strain evidence="1 2">2631</strain>
    </source>
</reference>
<evidence type="ECO:0000313" key="2">
    <source>
        <dbReference type="Proteomes" id="UP000283269"/>
    </source>
</evidence>